<name>A0ABP0F4D4_CLALP</name>
<evidence type="ECO:0000256" key="6">
    <source>
        <dbReference type="PROSITE-ProRule" id="PRU00302"/>
    </source>
</evidence>
<comment type="caution">
    <text evidence="8">The sequence shown here is derived from an EMBL/GenBank/DDBJ whole genome shotgun (WGS) entry which is preliminary data.</text>
</comment>
<evidence type="ECO:0000259" key="7">
    <source>
        <dbReference type="PROSITE" id="PS50923"/>
    </source>
</evidence>
<gene>
    <name evidence="8" type="ORF">CVLEPA_LOCUS4255</name>
</gene>
<dbReference type="EMBL" id="CAWYQH010000013">
    <property type="protein sequence ID" value="CAK8674564.1"/>
    <property type="molecule type" value="Genomic_DNA"/>
</dbReference>
<reference evidence="8 9" key="1">
    <citation type="submission" date="2024-02" db="EMBL/GenBank/DDBJ databases">
        <authorList>
            <person name="Daric V."/>
            <person name="Darras S."/>
        </authorList>
    </citation>
    <scope>NUCLEOTIDE SEQUENCE [LARGE SCALE GENOMIC DNA]</scope>
</reference>
<keyword evidence="2" id="KW-0732">Signal</keyword>
<evidence type="ECO:0000256" key="4">
    <source>
        <dbReference type="ARBA" id="ARBA00023157"/>
    </source>
</evidence>
<organism evidence="8 9">
    <name type="scientific">Clavelina lepadiformis</name>
    <name type="common">Light-bulb sea squirt</name>
    <name type="synonym">Ascidia lepadiformis</name>
    <dbReference type="NCBI Taxonomy" id="159417"/>
    <lineage>
        <taxon>Eukaryota</taxon>
        <taxon>Metazoa</taxon>
        <taxon>Chordata</taxon>
        <taxon>Tunicata</taxon>
        <taxon>Ascidiacea</taxon>
        <taxon>Aplousobranchia</taxon>
        <taxon>Clavelinidae</taxon>
        <taxon>Clavelina</taxon>
    </lineage>
</organism>
<feature type="domain" description="Sushi" evidence="7">
    <location>
        <begin position="344"/>
        <end position="395"/>
    </location>
</feature>
<keyword evidence="5" id="KW-0325">Glycoprotein</keyword>
<comment type="caution">
    <text evidence="6">Lacks conserved residue(s) required for the propagation of feature annotation.</text>
</comment>
<dbReference type="CDD" id="cd00033">
    <property type="entry name" value="CCP"/>
    <property type="match status" value="3"/>
</dbReference>
<evidence type="ECO:0000256" key="1">
    <source>
        <dbReference type="ARBA" id="ARBA00022659"/>
    </source>
</evidence>
<dbReference type="Gene3D" id="2.10.70.10">
    <property type="entry name" value="Complement Module, domain 1"/>
    <property type="match status" value="4"/>
</dbReference>
<feature type="disulfide bond" evidence="6">
    <location>
        <begin position="310"/>
        <end position="337"/>
    </location>
</feature>
<evidence type="ECO:0000256" key="3">
    <source>
        <dbReference type="ARBA" id="ARBA00022737"/>
    </source>
</evidence>
<dbReference type="SUPFAM" id="SSF57535">
    <property type="entry name" value="Complement control module/SCR domain"/>
    <property type="match status" value="4"/>
</dbReference>
<evidence type="ECO:0000256" key="2">
    <source>
        <dbReference type="ARBA" id="ARBA00022729"/>
    </source>
</evidence>
<protein>
    <recommendedName>
        <fullName evidence="7">Sushi domain-containing protein</fullName>
    </recommendedName>
</protein>
<evidence type="ECO:0000313" key="8">
    <source>
        <dbReference type="EMBL" id="CAK8674564.1"/>
    </source>
</evidence>
<evidence type="ECO:0000256" key="5">
    <source>
        <dbReference type="ARBA" id="ARBA00023180"/>
    </source>
</evidence>
<keyword evidence="3" id="KW-0677">Repeat</keyword>
<keyword evidence="4 6" id="KW-1015">Disulfide bond</keyword>
<feature type="domain" description="Sushi" evidence="7">
    <location>
        <begin position="210"/>
        <end position="275"/>
    </location>
</feature>
<sequence>MRSRQTSSRMNYFRSWNKLLSLSELMTKLRRARRSVALRGGYFISLFIAQCPPRDLNAAAAVGRPCRKDCSSDSSKCKNGKVCLCDHECGYSCINLGKFCSQLPAIPNAEEFQVHRGTNRLSVPSTSTQFLYDDVAEYICSPGYVKQVPTIPHYCHGRSGWTGSTVCILSCRRYNFRKARAYNLVCGRGCQTDQHCDEGLRCLCDGYCGRSCVNPDISCGRAPPAENTRITYTGEGFQRRAYYTCTPGFYLRTGDYERKCTGGGTWDGIRVSCRRITCGNPLTSVQLMGGRVINGLPGPFYVGHEITLWCSSGRRILGSGKRTCLESGLWSGEDTVCDIIDDEIRCPHPGIPINGRLTQGENFSVGNFVEFECDPGYVMIGEARQECYYFLEWSD</sequence>
<dbReference type="Pfam" id="PF00084">
    <property type="entry name" value="Sushi"/>
    <property type="match status" value="4"/>
</dbReference>
<evidence type="ECO:0000313" key="9">
    <source>
        <dbReference type="Proteomes" id="UP001642483"/>
    </source>
</evidence>
<keyword evidence="1 6" id="KW-0768">Sushi</keyword>
<feature type="domain" description="Sushi" evidence="7">
    <location>
        <begin position="276"/>
        <end position="339"/>
    </location>
</feature>
<accession>A0ABP0F4D4</accession>
<dbReference type="InterPro" id="IPR008197">
    <property type="entry name" value="WAP_dom"/>
</dbReference>
<dbReference type="InterPro" id="IPR035976">
    <property type="entry name" value="Sushi/SCR/CCP_sf"/>
</dbReference>
<dbReference type="Proteomes" id="UP001642483">
    <property type="component" value="Unassembled WGS sequence"/>
</dbReference>
<dbReference type="SMART" id="SM00032">
    <property type="entry name" value="CCP"/>
    <property type="match status" value="4"/>
</dbReference>
<keyword evidence="9" id="KW-1185">Reference proteome</keyword>
<dbReference type="PROSITE" id="PS50923">
    <property type="entry name" value="SUSHI"/>
    <property type="match status" value="3"/>
</dbReference>
<dbReference type="InterPro" id="IPR000436">
    <property type="entry name" value="Sushi_SCR_CCP_dom"/>
</dbReference>
<proteinExistence type="predicted"/>
<dbReference type="Pfam" id="PF00095">
    <property type="entry name" value="WAP"/>
    <property type="match status" value="1"/>
</dbReference>
<dbReference type="PANTHER" id="PTHR46393:SF7">
    <property type="entry name" value="COMPLEMENT C2"/>
    <property type="match status" value="1"/>
</dbReference>
<dbReference type="PANTHER" id="PTHR46393">
    <property type="entry name" value="SUSHI DOMAIN-CONTAINING PROTEIN"/>
    <property type="match status" value="1"/>
</dbReference>